<protein>
    <submittedName>
        <fullName evidence="1">S23 ribosomal protein</fullName>
    </submittedName>
</protein>
<dbReference type="InterPro" id="IPR012657">
    <property type="entry name" value="23S_rRNA-intervening_sequence"/>
</dbReference>
<dbReference type="PANTHER" id="PTHR38471">
    <property type="entry name" value="FOUR HELIX BUNDLE PROTEIN"/>
    <property type="match status" value="1"/>
</dbReference>
<dbReference type="GO" id="GO:0005840">
    <property type="term" value="C:ribosome"/>
    <property type="evidence" value="ECO:0007669"/>
    <property type="project" value="UniProtKB-KW"/>
</dbReference>
<dbReference type="Gene3D" id="1.20.1440.60">
    <property type="entry name" value="23S rRNA-intervening sequence"/>
    <property type="match status" value="1"/>
</dbReference>
<dbReference type="Pfam" id="PF05635">
    <property type="entry name" value="23S_rRNA_IVP"/>
    <property type="match status" value="1"/>
</dbReference>
<accession>A0A380TK27</accession>
<dbReference type="PANTHER" id="PTHR38471:SF2">
    <property type="entry name" value="FOUR HELIX BUNDLE PROTEIN"/>
    <property type="match status" value="1"/>
</dbReference>
<reference evidence="1" key="1">
    <citation type="submission" date="2018-07" db="EMBL/GenBank/DDBJ databases">
        <authorList>
            <person name="Quirk P.G."/>
            <person name="Krulwich T.A."/>
        </authorList>
    </citation>
    <scope>NUCLEOTIDE SEQUENCE</scope>
</reference>
<dbReference type="SUPFAM" id="SSF158446">
    <property type="entry name" value="IVS-encoded protein-like"/>
    <property type="match status" value="1"/>
</dbReference>
<proteinExistence type="predicted"/>
<dbReference type="InterPro" id="IPR036583">
    <property type="entry name" value="23S_rRNA_IVS_sf"/>
</dbReference>
<keyword evidence="1" id="KW-0687">Ribonucleoprotein</keyword>
<dbReference type="NCBIfam" id="TIGR02436">
    <property type="entry name" value="four helix bundle protein"/>
    <property type="match status" value="1"/>
</dbReference>
<keyword evidence="1" id="KW-0689">Ribosomal protein</keyword>
<gene>
    <name evidence="1" type="ORF">DF3PB_5670004</name>
</gene>
<sequence>MNAPQSDHEKLRAYQDALKFAAWVESIIERLPHKLAARDQDQLDRASTSIVLNIAEGNGKRSHPDRCRYFDISRGSALESAACLDVLVARKKLDEADIVEGKAILVGVVSLVAGLIARFGGNVQEDPAPYGSGLVENEND</sequence>
<dbReference type="EMBL" id="UIDG01000520">
    <property type="protein sequence ID" value="SUS08049.1"/>
    <property type="molecule type" value="Genomic_DNA"/>
</dbReference>
<dbReference type="AlphaFoldDB" id="A0A380TK27"/>
<organism evidence="1">
    <name type="scientific">metagenome</name>
    <dbReference type="NCBI Taxonomy" id="256318"/>
    <lineage>
        <taxon>unclassified sequences</taxon>
        <taxon>metagenomes</taxon>
    </lineage>
</organism>
<evidence type="ECO:0000313" key="1">
    <source>
        <dbReference type="EMBL" id="SUS08049.1"/>
    </source>
</evidence>
<name>A0A380TK27_9ZZZZ</name>